<feature type="coiled-coil region" evidence="1">
    <location>
        <begin position="375"/>
        <end position="405"/>
    </location>
</feature>
<name>A0A450SXZ7_9GAMM</name>
<proteinExistence type="predicted"/>
<protein>
    <submittedName>
        <fullName evidence="2">Uncharacterized protein</fullName>
    </submittedName>
</protein>
<evidence type="ECO:0000313" key="2">
    <source>
        <dbReference type="EMBL" id="VFJ59055.1"/>
    </source>
</evidence>
<dbReference type="EMBL" id="CAADEX010000080">
    <property type="protein sequence ID" value="VFJ59055.1"/>
    <property type="molecule type" value="Genomic_DNA"/>
</dbReference>
<gene>
    <name evidence="2" type="ORF">BECKDK2373B_GA0170837_10802</name>
</gene>
<dbReference type="AlphaFoldDB" id="A0A450SXZ7"/>
<reference evidence="2" key="1">
    <citation type="submission" date="2019-02" db="EMBL/GenBank/DDBJ databases">
        <authorList>
            <person name="Gruber-Vodicka R. H."/>
            <person name="Seah K. B. B."/>
        </authorList>
    </citation>
    <scope>NUCLEOTIDE SEQUENCE</scope>
    <source>
        <strain evidence="2">BECK_DK47</strain>
    </source>
</reference>
<evidence type="ECO:0000256" key="1">
    <source>
        <dbReference type="SAM" id="Coils"/>
    </source>
</evidence>
<sequence length="555" mass="63346">MGLFVHLTINPEGISPGEWEATYLESLTLLRAFPAPLMRIKQEEVGSKSRFSYISDLVWDADTPDEHWRVVGDSASGRHAEDFLLFRHLERQFRTMFGPLDIEGDVLWAPTDRLSYGDGNGINLFGNKTQGYPYHLAILAVAILLETRFPEQCYLSGDIEPVQLGHMCRWVHKTLNTPLITPICFDGQRLYRRISALYEDPRHAISRFQTLFGGSDEEGFESLLRYAERSAVLDVFIEELAGYTSLTQYGAIQLVSKFLSATQDLDQLIHIVLQIAQKGDKGDKSEEWDLAALLRMLCRHYLTISCEERGPLGVFDHPQDELMTIDDALSQAFMIAGGKPLEVNAYKDAAKVLETFCAVQPEKRALFQEIISTSEQTAREQLEKTKNLIREMEQKRQESAQQQGQTTAETLPLMENHSEKAVSEEEAYILKQVSLQTEQFADKEETLGQIGGQLRRIAMADNAELFSAKDRDYYLQGIYDATFHHRFALREAAWNAIDREENVEILKCLLALAIIKKNELNFWRWRIHVLESPSIWRYLIEERQVDAGADDNGAE</sequence>
<organism evidence="2">
    <name type="scientific">Candidatus Kentrum sp. DK</name>
    <dbReference type="NCBI Taxonomy" id="2126562"/>
    <lineage>
        <taxon>Bacteria</taxon>
        <taxon>Pseudomonadati</taxon>
        <taxon>Pseudomonadota</taxon>
        <taxon>Gammaproteobacteria</taxon>
        <taxon>Candidatus Kentrum</taxon>
    </lineage>
</organism>
<accession>A0A450SXZ7</accession>
<keyword evidence="1" id="KW-0175">Coiled coil</keyword>